<dbReference type="VEuPathDB" id="AmoebaDB:NF0104610"/>
<dbReference type="VEuPathDB" id="AmoebaDB:FDP41_005171"/>
<dbReference type="OMA" id="ENEMDYR"/>
<keyword evidence="1" id="KW-0175">Coiled coil</keyword>
<reference evidence="3 4" key="1">
    <citation type="journal article" date="2019" name="Sci. Rep.">
        <title>Nanopore sequencing improves the draft genome of the human pathogenic amoeba Naegleria fowleri.</title>
        <authorList>
            <person name="Liechti N."/>
            <person name="Schurch N."/>
            <person name="Bruggmann R."/>
            <person name="Wittwer M."/>
        </authorList>
    </citation>
    <scope>NUCLEOTIDE SEQUENCE [LARGE SCALE GENOMIC DNA]</scope>
    <source>
        <strain evidence="3 4">ATCC 30894</strain>
    </source>
</reference>
<comment type="caution">
    <text evidence="3">The sequence shown here is derived from an EMBL/GenBank/DDBJ whole genome shotgun (WGS) entry which is preliminary data.</text>
</comment>
<dbReference type="GeneID" id="68112389"/>
<feature type="compositionally biased region" description="Polar residues" evidence="2">
    <location>
        <begin position="268"/>
        <end position="279"/>
    </location>
</feature>
<evidence type="ECO:0000256" key="2">
    <source>
        <dbReference type="SAM" id="MobiDB-lite"/>
    </source>
</evidence>
<feature type="region of interest" description="Disordered" evidence="2">
    <location>
        <begin position="546"/>
        <end position="667"/>
    </location>
</feature>
<feature type="region of interest" description="Disordered" evidence="2">
    <location>
        <begin position="207"/>
        <end position="230"/>
    </location>
</feature>
<feature type="region of interest" description="Disordered" evidence="2">
    <location>
        <begin position="264"/>
        <end position="304"/>
    </location>
</feature>
<dbReference type="RefSeq" id="XP_044560557.1">
    <property type="nucleotide sequence ID" value="XM_044708667.1"/>
</dbReference>
<organism evidence="3 4">
    <name type="scientific">Naegleria fowleri</name>
    <name type="common">Brain eating amoeba</name>
    <dbReference type="NCBI Taxonomy" id="5763"/>
    <lineage>
        <taxon>Eukaryota</taxon>
        <taxon>Discoba</taxon>
        <taxon>Heterolobosea</taxon>
        <taxon>Tetramitia</taxon>
        <taxon>Eutetramitia</taxon>
        <taxon>Vahlkampfiidae</taxon>
        <taxon>Naegleria</taxon>
    </lineage>
</organism>
<name>A0A6A5BP19_NAEFO</name>
<evidence type="ECO:0000256" key="1">
    <source>
        <dbReference type="SAM" id="Coils"/>
    </source>
</evidence>
<feature type="compositionally biased region" description="Acidic residues" evidence="2">
    <location>
        <begin position="281"/>
        <end position="293"/>
    </location>
</feature>
<feature type="compositionally biased region" description="Polar residues" evidence="2">
    <location>
        <begin position="546"/>
        <end position="577"/>
    </location>
</feature>
<sequence>MNVENQTTKIYNELVDAFVNSQEALIKEIENDGTSTDESENIKNSKSNEELREMGLKLDHELKNAYTKILNIKDMLDTTLSQATNLKANETKAYQQLQAISVQLGTLAKKFDGKLQESVMTISKEIDKALEKKLKAAKRDLMQWKAFNKDVNSKNKIRELLVKVRDEVTTLKDQNDQKEDPDQYLNEYILRLDSYLKQLVLLTTPNDFGRVPDETKDASKTGNTDLKKPIRQLQQALTQVKYSEKGISKMTKKLQSTANLAAEKNDVANKSSKTASKQQAVEEDSESDSDSSDESVVTVDSNGDSTSKVEKIIKGIEKITEDNKYAVNVQRKIQELEKKYISKIQELEEKVKSYEETKKKPLRSQSFLKLAPSDSVAKGLTVENIKVPASTTNATSASHGSNFDFDKVKTPLSTSNVTTSNSTTITFPSNNPISPSPTPQVTTTPNPIISETVKGGQEAAKNNSSEVQNNSISPTLNNVVLQQSLDSTKKANVDITPTIYRVPQPVDYESFGVIPSKDPLITNTSYAFIPSPLTSIKIQSSNGQVTDETNKMTNNPLVSQLSGASSVTNRDNMSMGNGNMDGEFNPNMSHSTDPEDLKECIQTQTIQTPNLPSSTVRRKTSDEDVVKPSTPPPPTHPPLSPNPSTKKLKTKREKKKYEPPEVKEEPSVFPNEYGITAESVAMLPLITSLILDDPTIVQQIQKHQQSKKKEKSSLPYL</sequence>
<dbReference type="EMBL" id="VFQX01000043">
    <property type="protein sequence ID" value="KAF0975844.1"/>
    <property type="molecule type" value="Genomic_DNA"/>
</dbReference>
<accession>A0A6A5BP19</accession>
<dbReference type="VEuPathDB" id="AmoebaDB:NfTy_052150"/>
<dbReference type="AlphaFoldDB" id="A0A6A5BP19"/>
<feature type="compositionally biased region" description="Basic and acidic residues" evidence="2">
    <location>
        <begin position="210"/>
        <end position="219"/>
    </location>
</feature>
<feature type="region of interest" description="Disordered" evidence="2">
    <location>
        <begin position="415"/>
        <end position="444"/>
    </location>
</feature>
<evidence type="ECO:0000313" key="3">
    <source>
        <dbReference type="EMBL" id="KAF0975844.1"/>
    </source>
</evidence>
<dbReference type="Proteomes" id="UP000444721">
    <property type="component" value="Unassembled WGS sequence"/>
</dbReference>
<feature type="compositionally biased region" description="Pro residues" evidence="2">
    <location>
        <begin position="629"/>
        <end position="641"/>
    </location>
</feature>
<feature type="compositionally biased region" description="Basic and acidic residues" evidence="2">
    <location>
        <begin position="655"/>
        <end position="666"/>
    </location>
</feature>
<feature type="coiled-coil region" evidence="1">
    <location>
        <begin position="326"/>
        <end position="357"/>
    </location>
</feature>
<protein>
    <submittedName>
        <fullName evidence="3">Uncharacterized protein</fullName>
    </submittedName>
</protein>
<evidence type="ECO:0000313" key="4">
    <source>
        <dbReference type="Proteomes" id="UP000444721"/>
    </source>
</evidence>
<keyword evidence="4" id="KW-1185">Reference proteome</keyword>
<dbReference type="OrthoDB" id="10434032at2759"/>
<gene>
    <name evidence="3" type="ORF">FDP41_005171</name>
</gene>
<feature type="compositionally biased region" description="Polar residues" evidence="2">
    <location>
        <begin position="601"/>
        <end position="615"/>
    </location>
</feature>
<proteinExistence type="predicted"/>